<sequence>MAKRPELTAAQGAAFAAAVDRTLRRTSLVAALAVGDRLEMAHVLTS</sequence>
<gene>
    <name evidence="1" type="ORF">ACFFR3_29225</name>
</gene>
<keyword evidence="2" id="KW-1185">Reference proteome</keyword>
<reference evidence="1 2" key="1">
    <citation type="submission" date="2024-09" db="EMBL/GenBank/DDBJ databases">
        <authorList>
            <person name="Sun Q."/>
            <person name="Mori K."/>
        </authorList>
    </citation>
    <scope>NUCLEOTIDE SEQUENCE [LARGE SCALE GENOMIC DNA]</scope>
    <source>
        <strain evidence="1 2">JCM 3324</strain>
    </source>
</reference>
<evidence type="ECO:0008006" key="3">
    <source>
        <dbReference type="Google" id="ProtNLM"/>
    </source>
</evidence>
<proteinExistence type="predicted"/>
<dbReference type="Proteomes" id="UP001589568">
    <property type="component" value="Unassembled WGS sequence"/>
</dbReference>
<name>A0ABV5NUJ7_9ACTN</name>
<organism evidence="1 2">
    <name type="scientific">Nonomuraea salmonea</name>
    <dbReference type="NCBI Taxonomy" id="46181"/>
    <lineage>
        <taxon>Bacteria</taxon>
        <taxon>Bacillati</taxon>
        <taxon>Actinomycetota</taxon>
        <taxon>Actinomycetes</taxon>
        <taxon>Streptosporangiales</taxon>
        <taxon>Streptosporangiaceae</taxon>
        <taxon>Nonomuraea</taxon>
    </lineage>
</organism>
<protein>
    <recommendedName>
        <fullName evidence="3">Transcriptional regulator</fullName>
    </recommendedName>
</protein>
<evidence type="ECO:0000313" key="1">
    <source>
        <dbReference type="EMBL" id="MFB9473596.1"/>
    </source>
</evidence>
<comment type="caution">
    <text evidence="1">The sequence shown here is derived from an EMBL/GenBank/DDBJ whole genome shotgun (WGS) entry which is preliminary data.</text>
</comment>
<evidence type="ECO:0000313" key="2">
    <source>
        <dbReference type="Proteomes" id="UP001589568"/>
    </source>
</evidence>
<dbReference type="EMBL" id="JBHMCF010000034">
    <property type="protein sequence ID" value="MFB9473596.1"/>
    <property type="molecule type" value="Genomic_DNA"/>
</dbReference>
<dbReference type="RefSeq" id="WP_379484182.1">
    <property type="nucleotide sequence ID" value="NZ_JBHMCF010000034.1"/>
</dbReference>
<accession>A0ABV5NUJ7</accession>